<evidence type="ECO:0000256" key="10">
    <source>
        <dbReference type="RuleBase" id="RU363038"/>
    </source>
</evidence>
<dbReference type="InterPro" id="IPR005148">
    <property type="entry name" value="Arg-tRNA-synth_N"/>
</dbReference>
<comment type="caution">
    <text evidence="13">The sequence shown here is derived from an EMBL/GenBank/DDBJ whole genome shotgun (WGS) entry which is preliminary data.</text>
</comment>
<organism evidence="13 14">
    <name type="scientific">SAR86 cluster bacterium</name>
    <dbReference type="NCBI Taxonomy" id="2030880"/>
    <lineage>
        <taxon>Bacteria</taxon>
        <taxon>Pseudomonadati</taxon>
        <taxon>Pseudomonadota</taxon>
        <taxon>Gammaproteobacteria</taxon>
        <taxon>SAR86 cluster</taxon>
    </lineage>
</organism>
<dbReference type="GO" id="GO:0005524">
    <property type="term" value="F:ATP binding"/>
    <property type="evidence" value="ECO:0007669"/>
    <property type="project" value="UniProtKB-UniRule"/>
</dbReference>
<comment type="similarity">
    <text evidence="1 9 10">Belongs to the class-I aminoacyl-tRNA synthetase family.</text>
</comment>
<sequence>MILNDLNQILQDSVNAVAKDMSVQINSQLKEQINFEISTDSTRGDYASSCSLKLSKLFGITPRDLAETIKQSIKDKRINDIKIEGPGFINIFISAEQKYKNLEEIIEAEDQWGSSNDFSGKVLLEFVSSNPTGPLHVGHGRGAVLGMAISNLLEQIGFKVTKEYYVNDAGRQISILTSSVILNAYVKTFESEGTYEGDYIKSLADDFRAEHGDLDEEIILGKLDSDKDIRLDSIASYLQGSFKDLWEKARVFSVERILEIIKKDLHSFNIIHDSWFKESSLGKADDTNSDLSKSLVIIEKKGHTFEKDGAKWFKTTEFGDDKDRVLLRENGEPTYYLTDVGYHKNKIDRDYDYYINIFGADHHGYIPRLTSAFDVMKNNHQNIEFVLYQLVNLYEDGIKKMMSTRRGEFYSLSDLREELGTDVIKFFFLEKKSDHTMDFDMDLARDESKNNPYFYAQYAYVRCCSILAKAKYKPKEELDLNEISNCFEIVSKAINYPHFIKEYALERSPHSLVHFIKEFSADFHSFYESSPVISDNKAVSNSRLLITLITKQILKNSFKILNVEPLEKM</sequence>
<evidence type="ECO:0000259" key="11">
    <source>
        <dbReference type="SMART" id="SM00836"/>
    </source>
</evidence>
<dbReference type="PANTHER" id="PTHR11956">
    <property type="entry name" value="ARGINYL-TRNA SYNTHETASE"/>
    <property type="match status" value="1"/>
</dbReference>
<comment type="catalytic activity">
    <reaction evidence="8 9">
        <text>tRNA(Arg) + L-arginine + ATP = L-arginyl-tRNA(Arg) + AMP + diphosphate</text>
        <dbReference type="Rhea" id="RHEA:20301"/>
        <dbReference type="Rhea" id="RHEA-COMP:9658"/>
        <dbReference type="Rhea" id="RHEA-COMP:9673"/>
        <dbReference type="ChEBI" id="CHEBI:30616"/>
        <dbReference type="ChEBI" id="CHEBI:32682"/>
        <dbReference type="ChEBI" id="CHEBI:33019"/>
        <dbReference type="ChEBI" id="CHEBI:78442"/>
        <dbReference type="ChEBI" id="CHEBI:78513"/>
        <dbReference type="ChEBI" id="CHEBI:456215"/>
        <dbReference type="EC" id="6.1.1.19"/>
    </reaction>
</comment>
<gene>
    <name evidence="9" type="primary">argS</name>
    <name evidence="13" type="ORF">EVA99_03470</name>
</gene>
<feature type="domain" description="DALR anticodon binding" evidence="11">
    <location>
        <begin position="456"/>
        <end position="569"/>
    </location>
</feature>
<dbReference type="AlphaFoldDB" id="A0A520MQZ3"/>
<evidence type="ECO:0000313" key="13">
    <source>
        <dbReference type="EMBL" id="RZO23623.1"/>
    </source>
</evidence>
<dbReference type="Gene3D" id="3.30.1360.70">
    <property type="entry name" value="Arginyl tRNA synthetase N-terminal domain"/>
    <property type="match status" value="1"/>
</dbReference>
<evidence type="ECO:0000256" key="6">
    <source>
        <dbReference type="ARBA" id="ARBA00022917"/>
    </source>
</evidence>
<keyword evidence="2 9" id="KW-0963">Cytoplasm</keyword>
<evidence type="ECO:0000259" key="12">
    <source>
        <dbReference type="SMART" id="SM01016"/>
    </source>
</evidence>
<protein>
    <recommendedName>
        <fullName evidence="9">Arginine--tRNA ligase</fullName>
        <ecNumber evidence="9">6.1.1.19</ecNumber>
    </recommendedName>
    <alternativeName>
        <fullName evidence="9">Arginyl-tRNA synthetase</fullName>
        <shortName evidence="9">ArgRS</shortName>
    </alternativeName>
</protein>
<comment type="caution">
    <text evidence="9">Lacks conserved residue(s) required for the propagation of feature annotation.</text>
</comment>
<dbReference type="GO" id="GO:0004814">
    <property type="term" value="F:arginine-tRNA ligase activity"/>
    <property type="evidence" value="ECO:0007669"/>
    <property type="project" value="UniProtKB-UniRule"/>
</dbReference>
<dbReference type="NCBIfam" id="TIGR00456">
    <property type="entry name" value="argS"/>
    <property type="match status" value="1"/>
</dbReference>
<evidence type="ECO:0000256" key="5">
    <source>
        <dbReference type="ARBA" id="ARBA00022840"/>
    </source>
</evidence>
<evidence type="ECO:0000256" key="7">
    <source>
        <dbReference type="ARBA" id="ARBA00023146"/>
    </source>
</evidence>
<dbReference type="GO" id="GO:0006420">
    <property type="term" value="P:arginyl-tRNA aminoacylation"/>
    <property type="evidence" value="ECO:0007669"/>
    <property type="project" value="UniProtKB-UniRule"/>
</dbReference>
<comment type="subcellular location">
    <subcellularLocation>
        <location evidence="9">Cytoplasm</location>
    </subcellularLocation>
</comment>
<evidence type="ECO:0000256" key="3">
    <source>
        <dbReference type="ARBA" id="ARBA00022598"/>
    </source>
</evidence>
<evidence type="ECO:0000256" key="2">
    <source>
        <dbReference type="ARBA" id="ARBA00022490"/>
    </source>
</evidence>
<dbReference type="SMART" id="SM01016">
    <property type="entry name" value="Arg_tRNA_synt_N"/>
    <property type="match status" value="1"/>
</dbReference>
<evidence type="ECO:0000256" key="4">
    <source>
        <dbReference type="ARBA" id="ARBA00022741"/>
    </source>
</evidence>
<dbReference type="PRINTS" id="PR01038">
    <property type="entry name" value="TRNASYNTHARG"/>
</dbReference>
<dbReference type="InterPro" id="IPR009080">
    <property type="entry name" value="tRNAsynth_Ia_anticodon-bd"/>
</dbReference>
<evidence type="ECO:0000256" key="1">
    <source>
        <dbReference type="ARBA" id="ARBA00005594"/>
    </source>
</evidence>
<dbReference type="EC" id="6.1.1.19" evidence="9"/>
<evidence type="ECO:0000256" key="9">
    <source>
        <dbReference type="HAMAP-Rule" id="MF_00123"/>
    </source>
</evidence>
<keyword evidence="4 9" id="KW-0547">Nucleotide-binding</keyword>
<dbReference type="InterPro" id="IPR001278">
    <property type="entry name" value="Arg-tRNA-ligase"/>
</dbReference>
<dbReference type="InterPro" id="IPR036695">
    <property type="entry name" value="Arg-tRNA-synth_N_sf"/>
</dbReference>
<dbReference type="Proteomes" id="UP000320146">
    <property type="component" value="Unassembled WGS sequence"/>
</dbReference>
<accession>A0A520MQZ3</accession>
<keyword evidence="5 9" id="KW-0067">ATP-binding</keyword>
<dbReference type="Pfam" id="PF00750">
    <property type="entry name" value="tRNA-synt_1d"/>
    <property type="match status" value="1"/>
</dbReference>
<dbReference type="SUPFAM" id="SSF55190">
    <property type="entry name" value="Arginyl-tRNA synthetase (ArgRS), N-terminal 'additional' domain"/>
    <property type="match status" value="1"/>
</dbReference>
<dbReference type="CDD" id="cd00671">
    <property type="entry name" value="ArgRS_core"/>
    <property type="match status" value="1"/>
</dbReference>
<dbReference type="Gene3D" id="1.10.730.10">
    <property type="entry name" value="Isoleucyl-tRNA Synthetase, Domain 1"/>
    <property type="match status" value="1"/>
</dbReference>
<comment type="subunit">
    <text evidence="9">Monomer.</text>
</comment>
<dbReference type="InterPro" id="IPR035684">
    <property type="entry name" value="ArgRS_core"/>
</dbReference>
<evidence type="ECO:0000313" key="14">
    <source>
        <dbReference type="Proteomes" id="UP000320146"/>
    </source>
</evidence>
<evidence type="ECO:0000256" key="8">
    <source>
        <dbReference type="ARBA" id="ARBA00049339"/>
    </source>
</evidence>
<dbReference type="SUPFAM" id="SSF52374">
    <property type="entry name" value="Nucleotidylyl transferase"/>
    <property type="match status" value="1"/>
</dbReference>
<proteinExistence type="inferred from homology"/>
<dbReference type="Pfam" id="PF05746">
    <property type="entry name" value="DALR_1"/>
    <property type="match status" value="1"/>
</dbReference>
<dbReference type="EMBL" id="SHBL01000030">
    <property type="protein sequence ID" value="RZO23623.1"/>
    <property type="molecule type" value="Genomic_DNA"/>
</dbReference>
<keyword evidence="7 9" id="KW-0030">Aminoacyl-tRNA synthetase</keyword>
<dbReference type="Pfam" id="PF03485">
    <property type="entry name" value="Arg_tRNA_synt_N"/>
    <property type="match status" value="1"/>
</dbReference>
<dbReference type="GO" id="GO:0005737">
    <property type="term" value="C:cytoplasm"/>
    <property type="evidence" value="ECO:0007669"/>
    <property type="project" value="UniProtKB-SubCell"/>
</dbReference>
<dbReference type="InterPro" id="IPR001412">
    <property type="entry name" value="aa-tRNA-synth_I_CS"/>
</dbReference>
<dbReference type="PROSITE" id="PS00178">
    <property type="entry name" value="AA_TRNA_LIGASE_I"/>
    <property type="match status" value="1"/>
</dbReference>
<feature type="domain" description="Arginyl tRNA synthetase N-terminal" evidence="12">
    <location>
        <begin position="4"/>
        <end position="93"/>
    </location>
</feature>
<reference evidence="13 14" key="1">
    <citation type="submission" date="2019-02" db="EMBL/GenBank/DDBJ databases">
        <title>Prokaryotic population dynamics and viral predation in marine succession experiment using metagenomics: the confinement effect.</title>
        <authorList>
            <person name="Haro-Moreno J.M."/>
            <person name="Rodriguez-Valera F."/>
            <person name="Lopez-Perez M."/>
        </authorList>
    </citation>
    <scope>NUCLEOTIDE SEQUENCE [LARGE SCALE GENOMIC DNA]</scope>
    <source>
        <strain evidence="13">MED-G166</strain>
    </source>
</reference>
<dbReference type="SUPFAM" id="SSF47323">
    <property type="entry name" value="Anticodon-binding domain of a subclass of class I aminoacyl-tRNA synthetases"/>
    <property type="match status" value="1"/>
</dbReference>
<dbReference type="InterPro" id="IPR008909">
    <property type="entry name" value="DALR_anticod-bd"/>
</dbReference>
<keyword evidence="3 9" id="KW-0436">Ligase</keyword>
<dbReference type="SMART" id="SM00836">
    <property type="entry name" value="DALR_1"/>
    <property type="match status" value="1"/>
</dbReference>
<dbReference type="HAMAP" id="MF_00123">
    <property type="entry name" value="Arg_tRNA_synth"/>
    <property type="match status" value="1"/>
</dbReference>
<dbReference type="Gene3D" id="3.40.50.620">
    <property type="entry name" value="HUPs"/>
    <property type="match status" value="1"/>
</dbReference>
<name>A0A520MQZ3_9GAMM</name>
<dbReference type="InterPro" id="IPR014729">
    <property type="entry name" value="Rossmann-like_a/b/a_fold"/>
</dbReference>
<dbReference type="PANTHER" id="PTHR11956:SF5">
    <property type="entry name" value="ARGININE--TRNA LIGASE, CYTOPLASMIC"/>
    <property type="match status" value="1"/>
</dbReference>
<keyword evidence="6 9" id="KW-0648">Protein biosynthesis</keyword>